<dbReference type="GO" id="GO:0005737">
    <property type="term" value="C:cytoplasm"/>
    <property type="evidence" value="ECO:0007669"/>
    <property type="project" value="UniProtKB-SubCell"/>
</dbReference>
<comment type="similarity">
    <text evidence="1 6">Belongs to the methyltransferase superfamily. RsmH family.</text>
</comment>
<dbReference type="InterPro" id="IPR002903">
    <property type="entry name" value="RsmH"/>
</dbReference>
<dbReference type="PANTHER" id="PTHR11265">
    <property type="entry name" value="S-ADENOSYL-METHYLTRANSFERASE MRAW"/>
    <property type="match status" value="1"/>
</dbReference>
<dbReference type="InterPro" id="IPR029063">
    <property type="entry name" value="SAM-dependent_MTases_sf"/>
</dbReference>
<dbReference type="InterPro" id="IPR023397">
    <property type="entry name" value="SAM-dep_MeTrfase_MraW_recog"/>
</dbReference>
<reference evidence="8 9" key="1">
    <citation type="submission" date="2019-02" db="EMBL/GenBank/DDBJ databases">
        <title>Deep-cultivation of Planctomycetes and their phenomic and genomic characterization uncovers novel biology.</title>
        <authorList>
            <person name="Wiegand S."/>
            <person name="Jogler M."/>
            <person name="Boedeker C."/>
            <person name="Pinto D."/>
            <person name="Vollmers J."/>
            <person name="Rivas-Marin E."/>
            <person name="Kohn T."/>
            <person name="Peeters S.H."/>
            <person name="Heuer A."/>
            <person name="Rast P."/>
            <person name="Oberbeckmann S."/>
            <person name="Bunk B."/>
            <person name="Jeske O."/>
            <person name="Meyerdierks A."/>
            <person name="Storesund J.E."/>
            <person name="Kallscheuer N."/>
            <person name="Luecker S."/>
            <person name="Lage O.M."/>
            <person name="Pohl T."/>
            <person name="Merkel B.J."/>
            <person name="Hornburger P."/>
            <person name="Mueller R.-W."/>
            <person name="Bruemmer F."/>
            <person name="Labrenz M."/>
            <person name="Spormann A.M."/>
            <person name="Op den Camp H."/>
            <person name="Overmann J."/>
            <person name="Amann R."/>
            <person name="Jetten M.S.M."/>
            <person name="Mascher T."/>
            <person name="Medema M.H."/>
            <person name="Devos D.P."/>
            <person name="Kaster A.-K."/>
            <person name="Ovreas L."/>
            <person name="Rohde M."/>
            <person name="Galperin M.Y."/>
            <person name="Jogler C."/>
        </authorList>
    </citation>
    <scope>NUCLEOTIDE SEQUENCE [LARGE SCALE GENOMIC DNA]</scope>
    <source>
        <strain evidence="8 9">Spb1</strain>
    </source>
</reference>
<feature type="binding site" evidence="6">
    <location>
        <position position="185"/>
    </location>
    <ligand>
        <name>S-adenosyl-L-methionine</name>
        <dbReference type="ChEBI" id="CHEBI:59789"/>
    </ligand>
</feature>
<gene>
    <name evidence="8" type="primary">rsmH_1</name>
    <name evidence="6" type="synonym">rsmH</name>
    <name evidence="8" type="ORF">Spb1_05810</name>
</gene>
<evidence type="ECO:0000256" key="1">
    <source>
        <dbReference type="ARBA" id="ARBA00010396"/>
    </source>
</evidence>
<evidence type="ECO:0000256" key="6">
    <source>
        <dbReference type="HAMAP-Rule" id="MF_01007"/>
    </source>
</evidence>
<keyword evidence="9" id="KW-1185">Reference proteome</keyword>
<dbReference type="NCBIfam" id="TIGR00006">
    <property type="entry name" value="16S rRNA (cytosine(1402)-N(4))-methyltransferase RsmH"/>
    <property type="match status" value="1"/>
</dbReference>
<keyword evidence="6" id="KW-0963">Cytoplasm</keyword>
<evidence type="ECO:0000256" key="3">
    <source>
        <dbReference type="ARBA" id="ARBA00022603"/>
    </source>
</evidence>
<evidence type="ECO:0000313" key="8">
    <source>
        <dbReference type="EMBL" id="QDV28716.1"/>
    </source>
</evidence>
<feature type="binding site" evidence="6">
    <location>
        <position position="178"/>
    </location>
    <ligand>
        <name>S-adenosyl-L-methionine</name>
        <dbReference type="ChEBI" id="CHEBI:59789"/>
    </ligand>
</feature>
<dbReference type="HAMAP" id="MF_01007">
    <property type="entry name" value="16SrRNA_methyltr_H"/>
    <property type="match status" value="1"/>
</dbReference>
<protein>
    <recommendedName>
        <fullName evidence="6">Ribosomal RNA small subunit methyltransferase H</fullName>
        <ecNumber evidence="6">2.1.1.199</ecNumber>
    </recommendedName>
    <alternativeName>
        <fullName evidence="6">16S rRNA m(4)C1402 methyltransferase</fullName>
    </alternativeName>
    <alternativeName>
        <fullName evidence="6">rRNA (cytosine-N(4)-)-methyltransferase RsmH</fullName>
    </alternativeName>
</protein>
<comment type="function">
    <text evidence="6">Specifically methylates the N4 position of cytidine in position 1402 (C1402) of 16S rRNA.</text>
</comment>
<feature type="binding site" evidence="6">
    <location>
        <position position="127"/>
    </location>
    <ligand>
        <name>S-adenosyl-L-methionine</name>
        <dbReference type="ChEBI" id="CHEBI:59789"/>
    </ligand>
</feature>
<feature type="binding site" evidence="6">
    <location>
        <begin position="107"/>
        <end position="109"/>
    </location>
    <ligand>
        <name>S-adenosyl-L-methionine</name>
        <dbReference type="ChEBI" id="CHEBI:59789"/>
    </ligand>
</feature>
<evidence type="ECO:0000256" key="4">
    <source>
        <dbReference type="ARBA" id="ARBA00022679"/>
    </source>
</evidence>
<accession>A0A518GJE3</accession>
<dbReference type="AlphaFoldDB" id="A0A518GJE3"/>
<dbReference type="GO" id="GO:0070475">
    <property type="term" value="P:rRNA base methylation"/>
    <property type="evidence" value="ECO:0007669"/>
    <property type="project" value="UniProtKB-UniRule"/>
</dbReference>
<dbReference type="EC" id="2.1.1.199" evidence="6"/>
<dbReference type="KEGG" id="peh:Spb1_05810"/>
<dbReference type="Proteomes" id="UP000315349">
    <property type="component" value="Chromosome"/>
</dbReference>
<feature type="region of interest" description="Disordered" evidence="7">
    <location>
        <begin position="1"/>
        <end position="45"/>
    </location>
</feature>
<evidence type="ECO:0000256" key="7">
    <source>
        <dbReference type="SAM" id="MobiDB-lite"/>
    </source>
</evidence>
<keyword evidence="2 6" id="KW-0698">rRNA processing</keyword>
<proteinExistence type="inferred from homology"/>
<evidence type="ECO:0000256" key="2">
    <source>
        <dbReference type="ARBA" id="ARBA00022552"/>
    </source>
</evidence>
<evidence type="ECO:0000313" key="9">
    <source>
        <dbReference type="Proteomes" id="UP000315349"/>
    </source>
</evidence>
<keyword evidence="4 6" id="KW-0808">Transferase</keyword>
<comment type="catalytic activity">
    <reaction evidence="6">
        <text>cytidine(1402) in 16S rRNA + S-adenosyl-L-methionine = N(4)-methylcytidine(1402) in 16S rRNA + S-adenosyl-L-homocysteine + H(+)</text>
        <dbReference type="Rhea" id="RHEA:42928"/>
        <dbReference type="Rhea" id="RHEA-COMP:10286"/>
        <dbReference type="Rhea" id="RHEA-COMP:10287"/>
        <dbReference type="ChEBI" id="CHEBI:15378"/>
        <dbReference type="ChEBI" id="CHEBI:57856"/>
        <dbReference type="ChEBI" id="CHEBI:59789"/>
        <dbReference type="ChEBI" id="CHEBI:74506"/>
        <dbReference type="ChEBI" id="CHEBI:82748"/>
        <dbReference type="EC" id="2.1.1.199"/>
    </reaction>
</comment>
<sequence>MTESDPPFPDEVPESSPVEPHAPTPVPGQDPGKRPARRVRYAGTHPRKFHEKYKELARDRYAADVEKILKSGKTPAGTHRPIMVDEILQVLAPQAGERGIDCTLGFGGHAQQLLRAIQPDGCLLGIDADPIELPKTEARLRNAGFPAETLIVQRTNFAALPGLIPALLPGGADFLLADLGLSSMQIDDPARGFTFKVDAPLDMRMNPSRGPSAAEFLAKIDVKGFAKLLEDAADEPLAEPLARGLLAAQQKSAFVTTGQLAEAVRKVLATIGSFDEEDVTATIRRVFQAIRIAVNDEFSTLEILLKSIPHCVKAGGRIAILTFHSGEDRRVKKAFQAGLASGVYREISSEVIRATPRERHDNPRSIPAKLRWAIRSSS</sequence>
<keyword evidence="5 6" id="KW-0949">S-adenosyl-L-methionine</keyword>
<dbReference type="Pfam" id="PF01795">
    <property type="entry name" value="Methyltransf_5"/>
    <property type="match status" value="1"/>
</dbReference>
<comment type="subcellular location">
    <subcellularLocation>
        <location evidence="6">Cytoplasm</location>
    </subcellularLocation>
</comment>
<dbReference type="Gene3D" id="1.10.150.170">
    <property type="entry name" value="Putative methyltransferase TM0872, insert domain"/>
    <property type="match status" value="1"/>
</dbReference>
<name>A0A518GJE3_9PLAN</name>
<evidence type="ECO:0000256" key="5">
    <source>
        <dbReference type="ARBA" id="ARBA00022691"/>
    </source>
</evidence>
<organism evidence="8 9">
    <name type="scientific">Planctopirus ephydatiae</name>
    <dbReference type="NCBI Taxonomy" id="2528019"/>
    <lineage>
        <taxon>Bacteria</taxon>
        <taxon>Pseudomonadati</taxon>
        <taxon>Planctomycetota</taxon>
        <taxon>Planctomycetia</taxon>
        <taxon>Planctomycetales</taxon>
        <taxon>Planctomycetaceae</taxon>
        <taxon>Planctopirus</taxon>
    </lineage>
</organism>
<feature type="binding site" evidence="6">
    <location>
        <position position="157"/>
    </location>
    <ligand>
        <name>S-adenosyl-L-methionine</name>
        <dbReference type="ChEBI" id="CHEBI:59789"/>
    </ligand>
</feature>
<dbReference type="GO" id="GO:0071424">
    <property type="term" value="F:rRNA (cytosine-N4-)-methyltransferase activity"/>
    <property type="evidence" value="ECO:0007669"/>
    <property type="project" value="UniProtKB-UniRule"/>
</dbReference>
<dbReference type="RefSeq" id="WP_186377756.1">
    <property type="nucleotide sequence ID" value="NZ_CP036299.1"/>
</dbReference>
<dbReference type="SUPFAM" id="SSF81799">
    <property type="entry name" value="Putative methyltransferase TM0872, insert domain"/>
    <property type="match status" value="1"/>
</dbReference>
<dbReference type="PANTHER" id="PTHR11265:SF0">
    <property type="entry name" value="12S RRNA N4-METHYLCYTIDINE METHYLTRANSFERASE"/>
    <property type="match status" value="1"/>
</dbReference>
<dbReference type="SUPFAM" id="SSF53335">
    <property type="entry name" value="S-adenosyl-L-methionine-dependent methyltransferases"/>
    <property type="match status" value="1"/>
</dbReference>
<keyword evidence="3 6" id="KW-0489">Methyltransferase</keyword>
<dbReference type="Gene3D" id="3.40.50.150">
    <property type="entry name" value="Vaccinia Virus protein VP39"/>
    <property type="match status" value="1"/>
</dbReference>
<feature type="compositionally biased region" description="Pro residues" evidence="7">
    <location>
        <begin position="1"/>
        <end position="10"/>
    </location>
</feature>
<dbReference type="EMBL" id="CP036299">
    <property type="protein sequence ID" value="QDV28716.1"/>
    <property type="molecule type" value="Genomic_DNA"/>
</dbReference>
<feature type="compositionally biased region" description="Basic residues" evidence="7">
    <location>
        <begin position="34"/>
        <end position="45"/>
    </location>
</feature>